<evidence type="ECO:0000313" key="2">
    <source>
        <dbReference type="Proteomes" id="UP000826271"/>
    </source>
</evidence>
<comment type="caution">
    <text evidence="1">The sequence shown here is derived from an EMBL/GenBank/DDBJ whole genome shotgun (WGS) entry which is preliminary data.</text>
</comment>
<organism evidence="1 2">
    <name type="scientific">Buddleja alternifolia</name>
    <dbReference type="NCBI Taxonomy" id="168488"/>
    <lineage>
        <taxon>Eukaryota</taxon>
        <taxon>Viridiplantae</taxon>
        <taxon>Streptophyta</taxon>
        <taxon>Embryophyta</taxon>
        <taxon>Tracheophyta</taxon>
        <taxon>Spermatophyta</taxon>
        <taxon>Magnoliopsida</taxon>
        <taxon>eudicotyledons</taxon>
        <taxon>Gunneridae</taxon>
        <taxon>Pentapetalae</taxon>
        <taxon>asterids</taxon>
        <taxon>lamiids</taxon>
        <taxon>Lamiales</taxon>
        <taxon>Scrophulariaceae</taxon>
        <taxon>Buddlejeae</taxon>
        <taxon>Buddleja</taxon>
    </lineage>
</organism>
<dbReference type="EMBL" id="WHWC01000008">
    <property type="protein sequence ID" value="KAG8377392.1"/>
    <property type="molecule type" value="Genomic_DNA"/>
</dbReference>
<reference evidence="1" key="1">
    <citation type="submission" date="2019-10" db="EMBL/GenBank/DDBJ databases">
        <authorList>
            <person name="Zhang R."/>
            <person name="Pan Y."/>
            <person name="Wang J."/>
            <person name="Ma R."/>
            <person name="Yu S."/>
        </authorList>
    </citation>
    <scope>NUCLEOTIDE SEQUENCE</scope>
    <source>
        <strain evidence="1">LA-IB0</strain>
        <tissue evidence="1">Leaf</tissue>
    </source>
</reference>
<evidence type="ECO:0000313" key="1">
    <source>
        <dbReference type="EMBL" id="KAG8377392.1"/>
    </source>
</evidence>
<protein>
    <submittedName>
        <fullName evidence="1">Uncharacterized protein</fullName>
    </submittedName>
</protein>
<dbReference type="AlphaFoldDB" id="A0AAV6XAH2"/>
<proteinExistence type="predicted"/>
<name>A0AAV6XAH2_9LAMI</name>
<gene>
    <name evidence="1" type="ORF">BUALT_Bualt08G0028200</name>
</gene>
<sequence>MRRNKLRMKSLSFTLIYEDKPNFIPDCRVYIKRRLYDSQTTKMIRPILASEIKEVLFAFSDDKAPGPEGYTAAFFKKAWSIIGHIIAGIPIFFNSRKLLKELNSTLIPKVEVSKKASDFQPYIL</sequence>
<accession>A0AAV6XAH2</accession>
<dbReference type="Proteomes" id="UP000826271">
    <property type="component" value="Unassembled WGS sequence"/>
</dbReference>
<keyword evidence="2" id="KW-1185">Reference proteome</keyword>